<organism evidence="2 3">
    <name type="scientific">Punica granatum</name>
    <name type="common">Pomegranate</name>
    <dbReference type="NCBI Taxonomy" id="22663"/>
    <lineage>
        <taxon>Eukaryota</taxon>
        <taxon>Viridiplantae</taxon>
        <taxon>Streptophyta</taxon>
        <taxon>Embryophyta</taxon>
        <taxon>Tracheophyta</taxon>
        <taxon>Spermatophyta</taxon>
        <taxon>Magnoliopsida</taxon>
        <taxon>eudicotyledons</taxon>
        <taxon>Gunneridae</taxon>
        <taxon>Pentapetalae</taxon>
        <taxon>rosids</taxon>
        <taxon>malvids</taxon>
        <taxon>Myrtales</taxon>
        <taxon>Lythraceae</taxon>
        <taxon>Punica</taxon>
    </lineage>
</organism>
<dbReference type="AlphaFoldDB" id="A0A2I0JNB0"/>
<feature type="non-terminal residue" evidence="2">
    <location>
        <position position="1"/>
    </location>
</feature>
<name>A0A2I0JNB0_PUNGR</name>
<evidence type="ECO:0000313" key="2">
    <source>
        <dbReference type="EMBL" id="PKI57774.1"/>
    </source>
</evidence>
<sequence>ANCSPVALRVQRWVTPNWPRPSSFPMVYKDLTSSMGRPKTGPIGVGLAGFVEAPETAGPAATFGRAMEFSWPAPAALLVLPGSAMEPDLWLACSSVAREQQLPMSWKRLEFSDQGCRNEGGEGEGEEEEEEEE</sequence>
<feature type="region of interest" description="Disordered" evidence="1">
    <location>
        <begin position="108"/>
        <end position="133"/>
    </location>
</feature>
<dbReference type="EMBL" id="PGOL01001490">
    <property type="protein sequence ID" value="PKI57774.1"/>
    <property type="molecule type" value="Genomic_DNA"/>
</dbReference>
<dbReference type="Proteomes" id="UP000233551">
    <property type="component" value="Unassembled WGS sequence"/>
</dbReference>
<reference evidence="2 3" key="1">
    <citation type="submission" date="2017-11" db="EMBL/GenBank/DDBJ databases">
        <title>De-novo sequencing of pomegranate (Punica granatum L.) genome.</title>
        <authorList>
            <person name="Akparov Z."/>
            <person name="Amiraslanov A."/>
            <person name="Hajiyeva S."/>
            <person name="Abbasov M."/>
            <person name="Kaur K."/>
            <person name="Hamwieh A."/>
            <person name="Solovyev V."/>
            <person name="Salamov A."/>
            <person name="Braich B."/>
            <person name="Kosarev P."/>
            <person name="Mahmoud A."/>
            <person name="Hajiyev E."/>
            <person name="Babayeva S."/>
            <person name="Izzatullayeva V."/>
            <person name="Mammadov A."/>
            <person name="Mammadov A."/>
            <person name="Sharifova S."/>
            <person name="Ojaghi J."/>
            <person name="Eynullazada K."/>
            <person name="Bayramov B."/>
            <person name="Abdulazimova A."/>
            <person name="Shahmuradov I."/>
        </authorList>
    </citation>
    <scope>NUCLEOTIDE SEQUENCE [LARGE SCALE GENOMIC DNA]</scope>
    <source>
        <strain evidence="3">cv. AG2017</strain>
        <tissue evidence="2">Leaf</tissue>
    </source>
</reference>
<keyword evidence="3" id="KW-1185">Reference proteome</keyword>
<feature type="compositionally biased region" description="Acidic residues" evidence="1">
    <location>
        <begin position="121"/>
        <end position="133"/>
    </location>
</feature>
<accession>A0A2I0JNB0</accession>
<evidence type="ECO:0000313" key="3">
    <source>
        <dbReference type="Proteomes" id="UP000233551"/>
    </source>
</evidence>
<proteinExistence type="predicted"/>
<evidence type="ECO:0000256" key="1">
    <source>
        <dbReference type="SAM" id="MobiDB-lite"/>
    </source>
</evidence>
<gene>
    <name evidence="2" type="ORF">CRG98_021841</name>
</gene>
<protein>
    <submittedName>
        <fullName evidence="2">Uncharacterized protein</fullName>
    </submittedName>
</protein>
<comment type="caution">
    <text evidence="2">The sequence shown here is derived from an EMBL/GenBank/DDBJ whole genome shotgun (WGS) entry which is preliminary data.</text>
</comment>